<organism evidence="1 2">
    <name type="scientific">Cichlidogyrus casuarinus</name>
    <dbReference type="NCBI Taxonomy" id="1844966"/>
    <lineage>
        <taxon>Eukaryota</taxon>
        <taxon>Metazoa</taxon>
        <taxon>Spiralia</taxon>
        <taxon>Lophotrochozoa</taxon>
        <taxon>Platyhelminthes</taxon>
        <taxon>Monogenea</taxon>
        <taxon>Monopisthocotylea</taxon>
        <taxon>Dactylogyridea</taxon>
        <taxon>Ancyrocephalidae</taxon>
        <taxon>Cichlidogyrus</taxon>
    </lineage>
</organism>
<comment type="caution">
    <text evidence="1">The sequence shown here is derived from an EMBL/GenBank/DDBJ whole genome shotgun (WGS) entry which is preliminary data.</text>
</comment>
<evidence type="ECO:0000313" key="1">
    <source>
        <dbReference type="EMBL" id="KAL3308648.1"/>
    </source>
</evidence>
<protein>
    <submittedName>
        <fullName evidence="1">Uncharacterized protein</fullName>
    </submittedName>
</protein>
<accession>A0ABD2PM88</accession>
<keyword evidence="2" id="KW-1185">Reference proteome</keyword>
<reference evidence="1 2" key="1">
    <citation type="submission" date="2024-11" db="EMBL/GenBank/DDBJ databases">
        <title>Adaptive evolution of stress response genes in parasites aligns with host niche diversity.</title>
        <authorList>
            <person name="Hahn C."/>
            <person name="Resl P."/>
        </authorList>
    </citation>
    <scope>NUCLEOTIDE SEQUENCE [LARGE SCALE GENOMIC DNA]</scope>
    <source>
        <strain evidence="1">EGGRZ-B1_66</strain>
        <tissue evidence="1">Body</tissue>
    </source>
</reference>
<sequence>MPFKNILKIKTLKSKSSISRQTSSSTLSRSSKGTSKFNFVRILRRKSKRRESDLSLNEIQPPLTRTFSVGIRETLEQLKNVQTATPSPDNNAYGFHMFNISSMYTNYEFHRIRENRYQTPEQHRYHKEQKQLNKLKWAENGDRQTIIPDQLKLRPLERQLLQACAVPEVQHQVLAGTNYTEYMQQNWGQLSDYELDIGNALLCY</sequence>
<dbReference type="EMBL" id="JBJKFK010004915">
    <property type="protein sequence ID" value="KAL3308648.1"/>
    <property type="molecule type" value="Genomic_DNA"/>
</dbReference>
<proteinExistence type="predicted"/>
<gene>
    <name evidence="1" type="ORF">Ciccas_012816</name>
</gene>
<evidence type="ECO:0000313" key="2">
    <source>
        <dbReference type="Proteomes" id="UP001626550"/>
    </source>
</evidence>
<dbReference type="Proteomes" id="UP001626550">
    <property type="component" value="Unassembled WGS sequence"/>
</dbReference>
<name>A0ABD2PM88_9PLAT</name>
<dbReference type="AlphaFoldDB" id="A0ABD2PM88"/>